<comment type="caution">
    <text evidence="2">The sequence shown here is derived from an EMBL/GenBank/DDBJ whole genome shotgun (WGS) entry which is preliminary data.</text>
</comment>
<dbReference type="InterPro" id="IPR003141">
    <property type="entry name" value="Pol/His_phosphatase_N"/>
</dbReference>
<dbReference type="GO" id="GO:0008270">
    <property type="term" value="F:zinc ion binding"/>
    <property type="evidence" value="ECO:0007669"/>
    <property type="project" value="TreeGrafter"/>
</dbReference>
<dbReference type="InterPro" id="IPR004013">
    <property type="entry name" value="PHP_dom"/>
</dbReference>
<name>A0A7J2TLW3_ARCFL</name>
<dbReference type="EMBL" id="DSLA01000138">
    <property type="protein sequence ID" value="HEH36154.1"/>
    <property type="molecule type" value="Genomic_DNA"/>
</dbReference>
<sequence>MLDFHVHSNYSDGSASVLQIAKKAKERGIKKLAIVDHSIELSFGLDEKKAKMRQEEIELAKEIYGIRIYSGIECGINSFGEIFLPDFDFDLIIASVHEDALNYFDRIIKCIDGNEVHVIGHLLSDMFEFSRNEKLEEILLDRLEELEIALELNSNHRCPPDDFLMKCTDRNLKISIGSDAHRLEKVGKVDWSLEKAKKYFWRAKILEL</sequence>
<protein>
    <submittedName>
        <fullName evidence="2">PHP domain-containing protein</fullName>
    </submittedName>
</protein>
<feature type="domain" description="Polymerase/histidinol phosphatase N-terminal" evidence="1">
    <location>
        <begin position="2"/>
        <end position="78"/>
    </location>
</feature>
<dbReference type="PANTHER" id="PTHR36928">
    <property type="entry name" value="PHOSPHATASE YCDX-RELATED"/>
    <property type="match status" value="1"/>
</dbReference>
<dbReference type="InterPro" id="IPR050243">
    <property type="entry name" value="PHP_phosphatase"/>
</dbReference>
<dbReference type="InterPro" id="IPR016195">
    <property type="entry name" value="Pol/histidinol_Pase-like"/>
</dbReference>
<proteinExistence type="predicted"/>
<evidence type="ECO:0000313" key="2">
    <source>
        <dbReference type="EMBL" id="HEH36154.1"/>
    </source>
</evidence>
<accession>A0A7J2TLW3</accession>
<dbReference type="AlphaFoldDB" id="A0A7J2TLW3"/>
<reference evidence="2" key="1">
    <citation type="journal article" date="2020" name="mSystems">
        <title>Genome- and Community-Level Interaction Insights into Carbon Utilization and Element Cycling Functions of Hydrothermarchaeota in Hydrothermal Sediment.</title>
        <authorList>
            <person name="Zhou Z."/>
            <person name="Liu Y."/>
            <person name="Xu W."/>
            <person name="Pan J."/>
            <person name="Luo Z.H."/>
            <person name="Li M."/>
        </authorList>
    </citation>
    <scope>NUCLEOTIDE SEQUENCE [LARGE SCALE GENOMIC DNA]</scope>
    <source>
        <strain evidence="2">SpSt-26</strain>
    </source>
</reference>
<gene>
    <name evidence="2" type="ORF">ENP88_08535</name>
</gene>
<organism evidence="2">
    <name type="scientific">Archaeoglobus fulgidus</name>
    <dbReference type="NCBI Taxonomy" id="2234"/>
    <lineage>
        <taxon>Archaea</taxon>
        <taxon>Methanobacteriati</taxon>
        <taxon>Methanobacteriota</taxon>
        <taxon>Archaeoglobi</taxon>
        <taxon>Archaeoglobales</taxon>
        <taxon>Archaeoglobaceae</taxon>
        <taxon>Archaeoglobus</taxon>
    </lineage>
</organism>
<dbReference type="GO" id="GO:0042578">
    <property type="term" value="F:phosphoric ester hydrolase activity"/>
    <property type="evidence" value="ECO:0007669"/>
    <property type="project" value="TreeGrafter"/>
</dbReference>
<dbReference type="GO" id="GO:0005829">
    <property type="term" value="C:cytosol"/>
    <property type="evidence" value="ECO:0007669"/>
    <property type="project" value="TreeGrafter"/>
</dbReference>
<evidence type="ECO:0000259" key="1">
    <source>
        <dbReference type="SMART" id="SM00481"/>
    </source>
</evidence>
<dbReference type="Pfam" id="PF02811">
    <property type="entry name" value="PHP"/>
    <property type="match status" value="1"/>
</dbReference>
<dbReference type="PANTHER" id="PTHR36928:SF1">
    <property type="entry name" value="PHOSPHATASE YCDX-RELATED"/>
    <property type="match status" value="1"/>
</dbReference>
<dbReference type="Gene3D" id="3.20.20.140">
    <property type="entry name" value="Metal-dependent hydrolases"/>
    <property type="match status" value="1"/>
</dbReference>
<dbReference type="SUPFAM" id="SSF89550">
    <property type="entry name" value="PHP domain-like"/>
    <property type="match status" value="1"/>
</dbReference>
<dbReference type="SMART" id="SM00481">
    <property type="entry name" value="POLIIIAc"/>
    <property type="match status" value="1"/>
</dbReference>